<reference evidence="3" key="1">
    <citation type="submission" date="2019-08" db="EMBL/GenBank/DDBJ databases">
        <title>Comparative genome analysis confer to the adaptation heavy metal polluted environment.</title>
        <authorList>
            <person name="Li Y."/>
        </authorList>
    </citation>
    <scope>NUCLEOTIDE SEQUENCE [LARGE SCALE GENOMIC DNA]</scope>
    <source>
        <strain evidence="3">P1</strain>
    </source>
</reference>
<dbReference type="Pfam" id="PF08495">
    <property type="entry name" value="FIST"/>
    <property type="match status" value="1"/>
</dbReference>
<dbReference type="GO" id="GO:0016301">
    <property type="term" value="F:kinase activity"/>
    <property type="evidence" value="ECO:0007669"/>
    <property type="project" value="UniProtKB-KW"/>
</dbReference>
<evidence type="ECO:0000313" key="4">
    <source>
        <dbReference type="Proteomes" id="UP000251402"/>
    </source>
</evidence>
<evidence type="ECO:0000259" key="1">
    <source>
        <dbReference type="SMART" id="SM00897"/>
    </source>
</evidence>
<name>A0A5C1HWR6_9SPHI</name>
<dbReference type="PANTHER" id="PTHR40252:SF2">
    <property type="entry name" value="BLR0328 PROTEIN"/>
    <property type="match status" value="1"/>
</dbReference>
<dbReference type="OrthoDB" id="9770435at2"/>
<evidence type="ECO:0000259" key="2">
    <source>
        <dbReference type="SMART" id="SM01204"/>
    </source>
</evidence>
<organism evidence="3 4">
    <name type="scientific">Mucilaginibacter rubeus</name>
    <dbReference type="NCBI Taxonomy" id="2027860"/>
    <lineage>
        <taxon>Bacteria</taxon>
        <taxon>Pseudomonadati</taxon>
        <taxon>Bacteroidota</taxon>
        <taxon>Sphingobacteriia</taxon>
        <taxon>Sphingobacteriales</taxon>
        <taxon>Sphingobacteriaceae</taxon>
        <taxon>Mucilaginibacter</taxon>
    </lineage>
</organism>
<keyword evidence="3" id="KW-0808">Transferase</keyword>
<dbReference type="EMBL" id="CP043450">
    <property type="protein sequence ID" value="QEM09481.1"/>
    <property type="molecule type" value="Genomic_DNA"/>
</dbReference>
<dbReference type="RefSeq" id="WP_112574061.1">
    <property type="nucleotide sequence ID" value="NZ_CP043450.1"/>
</dbReference>
<dbReference type="Pfam" id="PF10442">
    <property type="entry name" value="FIST_C"/>
    <property type="match status" value="1"/>
</dbReference>
<dbReference type="KEGG" id="mrub:DEO27_005425"/>
<dbReference type="InterPro" id="IPR013702">
    <property type="entry name" value="FIST_domain_N"/>
</dbReference>
<protein>
    <submittedName>
        <fullName evidence="3">Histidine kinase</fullName>
    </submittedName>
</protein>
<feature type="domain" description="FIST" evidence="1">
    <location>
        <begin position="25"/>
        <end position="219"/>
    </location>
</feature>
<evidence type="ECO:0000313" key="3">
    <source>
        <dbReference type="EMBL" id="QEM09481.1"/>
    </source>
</evidence>
<dbReference type="SMART" id="SM00897">
    <property type="entry name" value="FIST"/>
    <property type="match status" value="1"/>
</dbReference>
<keyword evidence="3" id="KW-0418">Kinase</keyword>
<dbReference type="InterPro" id="IPR019494">
    <property type="entry name" value="FIST_C"/>
</dbReference>
<dbReference type="Proteomes" id="UP000251402">
    <property type="component" value="Chromosome"/>
</dbReference>
<accession>A0A5C1HWR6</accession>
<dbReference type="SMART" id="SM01204">
    <property type="entry name" value="FIST_C"/>
    <property type="match status" value="1"/>
</dbReference>
<dbReference type="AlphaFoldDB" id="A0A5C1HWR6"/>
<keyword evidence="4" id="KW-1185">Reference proteome</keyword>
<sequence length="378" mass="40975">MKIRQHHFVNKGWVNYFADPEFNTEKCQLVLAFGAPQLITDPGIYDYLKVGYPNANIVFASTAGEIIGSDVYDDSIVVTAIELEKSTISCTATHVNEQANSAETGTFLMSQLDKKGLNCVFIISDGTFINGSELVDGFNQDNPDKVPVTGGLAGDAARFSSTFTSLNAVPAQGNVIAIGFYGDSLRINHGSCGGWEEFGPQRTITKSDKNVLFEIDGKSALDLYKEYLGEYAKELPGSALLFPLSLSIDGSDKKLVRTILNVNEDEKSMTFAGNLPEGSKVRLMKANFEKLIDASSSAATDSIIGPEEADLAILVSCVGRKLVLNDRTDEELIAAKNIFGDKTSMAGFYSYGELSPLNKGSNCELHNQTMTITTFTER</sequence>
<feature type="domain" description="FIST C-domain" evidence="2">
    <location>
        <begin position="220"/>
        <end position="357"/>
    </location>
</feature>
<proteinExistence type="predicted"/>
<dbReference type="PANTHER" id="PTHR40252">
    <property type="entry name" value="BLR0328 PROTEIN"/>
    <property type="match status" value="1"/>
</dbReference>
<gene>
    <name evidence="3" type="ORF">DEO27_005425</name>
</gene>